<accession>A0A545U928</accession>
<dbReference type="InterPro" id="IPR032710">
    <property type="entry name" value="NTF2-like_dom_sf"/>
</dbReference>
<protein>
    <submittedName>
        <fullName evidence="2">Nuclear transport factor 2 family protein</fullName>
    </submittedName>
</protein>
<proteinExistence type="predicted"/>
<dbReference type="Gene3D" id="3.10.450.50">
    <property type="match status" value="1"/>
</dbReference>
<dbReference type="Proteomes" id="UP000315439">
    <property type="component" value="Unassembled WGS sequence"/>
</dbReference>
<evidence type="ECO:0000313" key="2">
    <source>
        <dbReference type="EMBL" id="TQV85977.1"/>
    </source>
</evidence>
<feature type="domain" description="SnoaL-like" evidence="1">
    <location>
        <begin position="8"/>
        <end position="99"/>
    </location>
</feature>
<reference evidence="2 3" key="1">
    <citation type="submission" date="2019-07" db="EMBL/GenBank/DDBJ databases">
        <title>Draft genome for Aliikangiella sp. M105.</title>
        <authorList>
            <person name="Wang G."/>
        </authorList>
    </citation>
    <scope>NUCLEOTIDE SEQUENCE [LARGE SCALE GENOMIC DNA]</scope>
    <source>
        <strain evidence="2 3">M105</strain>
    </source>
</reference>
<dbReference type="RefSeq" id="WP_142932896.1">
    <property type="nucleotide sequence ID" value="NZ_ML660167.1"/>
</dbReference>
<sequence length="111" mass="12506">MQESEKLARAWIDGWNAGKPDDIPLATDFVHSSPFGTVSGREKYLDWVRPLAEKNVTSLKIIRTVSSDSESAIWFEMGTPNGVVQCCDWVKIERGKIIAINSFYDATNLRE</sequence>
<dbReference type="InterPro" id="IPR037401">
    <property type="entry name" value="SnoaL-like"/>
</dbReference>
<comment type="caution">
    <text evidence="2">The sequence shown here is derived from an EMBL/GenBank/DDBJ whole genome shotgun (WGS) entry which is preliminary data.</text>
</comment>
<organism evidence="2 3">
    <name type="scientific">Aliikangiella coralliicola</name>
    <dbReference type="NCBI Taxonomy" id="2592383"/>
    <lineage>
        <taxon>Bacteria</taxon>
        <taxon>Pseudomonadati</taxon>
        <taxon>Pseudomonadota</taxon>
        <taxon>Gammaproteobacteria</taxon>
        <taxon>Oceanospirillales</taxon>
        <taxon>Pleioneaceae</taxon>
        <taxon>Aliikangiella</taxon>
    </lineage>
</organism>
<dbReference type="Pfam" id="PF12680">
    <property type="entry name" value="SnoaL_2"/>
    <property type="match status" value="1"/>
</dbReference>
<dbReference type="OrthoDB" id="1442537at2"/>
<name>A0A545U928_9GAMM</name>
<dbReference type="SUPFAM" id="SSF54427">
    <property type="entry name" value="NTF2-like"/>
    <property type="match status" value="1"/>
</dbReference>
<dbReference type="EMBL" id="VIKS01000011">
    <property type="protein sequence ID" value="TQV85977.1"/>
    <property type="molecule type" value="Genomic_DNA"/>
</dbReference>
<gene>
    <name evidence="2" type="ORF">FLL46_18870</name>
</gene>
<keyword evidence="3" id="KW-1185">Reference proteome</keyword>
<evidence type="ECO:0000313" key="3">
    <source>
        <dbReference type="Proteomes" id="UP000315439"/>
    </source>
</evidence>
<evidence type="ECO:0000259" key="1">
    <source>
        <dbReference type="Pfam" id="PF12680"/>
    </source>
</evidence>
<dbReference type="AlphaFoldDB" id="A0A545U928"/>